<dbReference type="InterPro" id="IPR001387">
    <property type="entry name" value="Cro/C1-type_HTH"/>
</dbReference>
<gene>
    <name evidence="2" type="ORF">GCM10009727_52190</name>
</gene>
<accession>A0ABN2ZWF8</accession>
<proteinExistence type="predicted"/>
<evidence type="ECO:0000259" key="1">
    <source>
        <dbReference type="SMART" id="SM00530"/>
    </source>
</evidence>
<sequence>MCPRCKATRLSRYNYEPVCASCASADVSIAGHAPTWLWDSPKLRQVLADHDLGEAVRLVRNAAGLTQEQMGSLVPGWNKVMVHRIETRARGTLFDVRELLAWADALHMPREALLPVILGTPNATVEISKSQQLEEENVDRRTFNGAVVTLTASALLPALSAPPERIGSAHIRYLQACVEELHARDWTVGGAGLLRQAMLLFQQTKHLIDEAEYPTSMTTDLLSAGANLGVCGSFIAFDAGDMATARRLAHEARLLADGTADGGLRAHVFATMALQSTTLARLSLRRGPAREALRFLDCAEEATRYEMSPKLRALINMRRATAAALLGEEHTTRSAVLTAHRELDRGPHPSDRPWFAFVTHAEVLGHEARAAADSGNRGQAAVLYERVLEDDDLLPRNQTFYKARLASVRLSLGDHDGALENGRAALSALEGNVTSVRALNTLQSLRAVGDEEFSGRLDAVADTLTAEYRPDHG</sequence>
<dbReference type="SUPFAM" id="SSF47413">
    <property type="entry name" value="lambda repressor-like DNA-binding domains"/>
    <property type="match status" value="1"/>
</dbReference>
<protein>
    <recommendedName>
        <fullName evidence="1">HTH cro/C1-type domain-containing protein</fullName>
    </recommendedName>
</protein>
<dbReference type="EMBL" id="BAAAMR010000050">
    <property type="protein sequence ID" value="GAA2148969.1"/>
    <property type="molecule type" value="Genomic_DNA"/>
</dbReference>
<name>A0ABN2ZWF8_9ACTN</name>
<dbReference type="SMART" id="SM00530">
    <property type="entry name" value="HTH_XRE"/>
    <property type="match status" value="1"/>
</dbReference>
<dbReference type="CDD" id="cd00093">
    <property type="entry name" value="HTH_XRE"/>
    <property type="match status" value="1"/>
</dbReference>
<keyword evidence="3" id="KW-1185">Reference proteome</keyword>
<dbReference type="Proteomes" id="UP001501020">
    <property type="component" value="Unassembled WGS sequence"/>
</dbReference>
<feature type="domain" description="HTH cro/C1-type" evidence="1">
    <location>
        <begin position="55"/>
        <end position="113"/>
    </location>
</feature>
<evidence type="ECO:0000313" key="2">
    <source>
        <dbReference type="EMBL" id="GAA2148969.1"/>
    </source>
</evidence>
<reference evidence="3" key="1">
    <citation type="journal article" date="2019" name="Int. J. Syst. Evol. Microbiol.">
        <title>The Global Catalogue of Microorganisms (GCM) 10K type strain sequencing project: providing services to taxonomists for standard genome sequencing and annotation.</title>
        <authorList>
            <consortium name="The Broad Institute Genomics Platform"/>
            <consortium name="The Broad Institute Genome Sequencing Center for Infectious Disease"/>
            <person name="Wu L."/>
            <person name="Ma J."/>
        </authorList>
    </citation>
    <scope>NUCLEOTIDE SEQUENCE [LARGE SCALE GENOMIC DNA]</scope>
    <source>
        <strain evidence="3">JCM 13850</strain>
    </source>
</reference>
<dbReference type="Gene3D" id="1.10.260.40">
    <property type="entry name" value="lambda repressor-like DNA-binding domains"/>
    <property type="match status" value="1"/>
</dbReference>
<dbReference type="InterPro" id="IPR010982">
    <property type="entry name" value="Lambda_DNA-bd_dom_sf"/>
</dbReference>
<comment type="caution">
    <text evidence="2">The sequence shown here is derived from an EMBL/GenBank/DDBJ whole genome shotgun (WGS) entry which is preliminary data.</text>
</comment>
<evidence type="ECO:0000313" key="3">
    <source>
        <dbReference type="Proteomes" id="UP001501020"/>
    </source>
</evidence>
<organism evidence="2 3">
    <name type="scientific">Actinomadura napierensis</name>
    <dbReference type="NCBI Taxonomy" id="267854"/>
    <lineage>
        <taxon>Bacteria</taxon>
        <taxon>Bacillati</taxon>
        <taxon>Actinomycetota</taxon>
        <taxon>Actinomycetes</taxon>
        <taxon>Streptosporangiales</taxon>
        <taxon>Thermomonosporaceae</taxon>
        <taxon>Actinomadura</taxon>
    </lineage>
</organism>